<dbReference type="InterPro" id="IPR000223">
    <property type="entry name" value="Pept_S26A_signal_pept_1"/>
</dbReference>
<feature type="domain" description="Peptidase S26" evidence="8">
    <location>
        <begin position="59"/>
        <end position="257"/>
    </location>
</feature>
<feature type="active site" evidence="6">
    <location>
        <position position="88"/>
    </location>
</feature>
<dbReference type="Gene3D" id="2.10.109.10">
    <property type="entry name" value="Umud Fragment, subunit A"/>
    <property type="match status" value="1"/>
</dbReference>
<name>A0A9X7V0I7_9GAMM</name>
<dbReference type="GO" id="GO:0004252">
    <property type="term" value="F:serine-type endopeptidase activity"/>
    <property type="evidence" value="ECO:0007669"/>
    <property type="project" value="InterPro"/>
</dbReference>
<evidence type="ECO:0000259" key="8">
    <source>
        <dbReference type="Pfam" id="PF10502"/>
    </source>
</evidence>
<dbReference type="RefSeq" id="WP_228344640.1">
    <property type="nucleotide sequence ID" value="NZ_CP046056.1"/>
</dbReference>
<dbReference type="GO" id="GO:0009003">
    <property type="term" value="F:signal peptidase activity"/>
    <property type="evidence" value="ECO:0007669"/>
    <property type="project" value="UniProtKB-EC"/>
</dbReference>
<dbReference type="NCBIfam" id="TIGR02227">
    <property type="entry name" value="sigpep_I_bact"/>
    <property type="match status" value="1"/>
</dbReference>
<dbReference type="Pfam" id="PF10502">
    <property type="entry name" value="Peptidase_S26"/>
    <property type="match status" value="1"/>
</dbReference>
<dbReference type="InterPro" id="IPR036286">
    <property type="entry name" value="LexA/Signal_pep-like_sf"/>
</dbReference>
<evidence type="ECO:0000313" key="10">
    <source>
        <dbReference type="Proteomes" id="UP000596074"/>
    </source>
</evidence>
<dbReference type="CDD" id="cd06530">
    <property type="entry name" value="S26_SPase_I"/>
    <property type="match status" value="1"/>
</dbReference>
<organism evidence="9 10">
    <name type="scientific">Venatoribacter cucullus</name>
    <dbReference type="NCBI Taxonomy" id="2661630"/>
    <lineage>
        <taxon>Bacteria</taxon>
        <taxon>Pseudomonadati</taxon>
        <taxon>Pseudomonadota</taxon>
        <taxon>Gammaproteobacteria</taxon>
        <taxon>Oceanospirillales</taxon>
        <taxon>Oceanospirillaceae</taxon>
        <taxon>Venatoribacter</taxon>
    </lineage>
</organism>
<keyword evidence="5 7" id="KW-0378">Hydrolase</keyword>
<evidence type="ECO:0000256" key="5">
    <source>
        <dbReference type="ARBA" id="ARBA00022801"/>
    </source>
</evidence>
<protein>
    <recommendedName>
        <fullName evidence="4 7">Signal peptidase I</fullName>
        <ecNumber evidence="3 7">3.4.21.89</ecNumber>
    </recommendedName>
</protein>
<evidence type="ECO:0000256" key="3">
    <source>
        <dbReference type="ARBA" id="ARBA00013208"/>
    </source>
</evidence>
<comment type="catalytic activity">
    <reaction evidence="1 7">
        <text>Cleavage of hydrophobic, N-terminal signal or leader sequences from secreted and periplasmic proteins.</text>
        <dbReference type="EC" id="3.4.21.89"/>
    </reaction>
</comment>
<dbReference type="PRINTS" id="PR00727">
    <property type="entry name" value="LEADERPTASE"/>
</dbReference>
<evidence type="ECO:0000313" key="9">
    <source>
        <dbReference type="EMBL" id="QQD24581.1"/>
    </source>
</evidence>
<evidence type="ECO:0000256" key="1">
    <source>
        <dbReference type="ARBA" id="ARBA00000677"/>
    </source>
</evidence>
<dbReference type="PANTHER" id="PTHR43390:SF1">
    <property type="entry name" value="CHLOROPLAST PROCESSING PEPTIDASE"/>
    <property type="match status" value="1"/>
</dbReference>
<dbReference type="Proteomes" id="UP000596074">
    <property type="component" value="Chromosome"/>
</dbReference>
<dbReference type="PROSITE" id="PS00760">
    <property type="entry name" value="SPASE_I_2"/>
    <property type="match status" value="1"/>
</dbReference>
<dbReference type="InterPro" id="IPR019533">
    <property type="entry name" value="Peptidase_S26"/>
</dbReference>
<dbReference type="InterPro" id="IPR019758">
    <property type="entry name" value="Pept_S26A_signal_pept_1_CS"/>
</dbReference>
<dbReference type="PROSITE" id="PS00761">
    <property type="entry name" value="SPASE_I_3"/>
    <property type="match status" value="1"/>
</dbReference>
<evidence type="ECO:0000256" key="7">
    <source>
        <dbReference type="RuleBase" id="RU362042"/>
    </source>
</evidence>
<evidence type="ECO:0000256" key="2">
    <source>
        <dbReference type="ARBA" id="ARBA00009370"/>
    </source>
</evidence>
<evidence type="ECO:0000256" key="6">
    <source>
        <dbReference type="PIRSR" id="PIRSR600223-1"/>
    </source>
</evidence>
<comment type="subcellular location">
    <subcellularLocation>
        <location evidence="7">Membrane</location>
        <topology evidence="7">Multi-pass membrane protein</topology>
    </subcellularLocation>
</comment>
<dbReference type="EMBL" id="CP046056">
    <property type="protein sequence ID" value="QQD24581.1"/>
    <property type="molecule type" value="Genomic_DNA"/>
</dbReference>
<accession>A0A9X7V0I7</accession>
<proteinExistence type="inferred from homology"/>
<feature type="active site" evidence="6">
    <location>
        <position position="142"/>
    </location>
</feature>
<comment type="similarity">
    <text evidence="2 7">Belongs to the peptidase S26 family.</text>
</comment>
<dbReference type="AlphaFoldDB" id="A0A9X7V0I7"/>
<dbReference type="GO" id="GO:0016020">
    <property type="term" value="C:membrane"/>
    <property type="evidence" value="ECO:0007669"/>
    <property type="project" value="UniProtKB-SubCell"/>
</dbReference>
<dbReference type="GO" id="GO:0006465">
    <property type="term" value="P:signal peptide processing"/>
    <property type="evidence" value="ECO:0007669"/>
    <property type="project" value="InterPro"/>
</dbReference>
<gene>
    <name evidence="9" type="primary">lepB</name>
    <name evidence="9" type="ORF">GJQ55_08955</name>
</gene>
<dbReference type="InterPro" id="IPR019757">
    <property type="entry name" value="Pept_S26A_signal_pept_1_Lys-AS"/>
</dbReference>
<dbReference type="KEGG" id="vcw:GJQ55_08955"/>
<keyword evidence="10" id="KW-1185">Reference proteome</keyword>
<dbReference type="EC" id="3.4.21.89" evidence="3 7"/>
<dbReference type="SUPFAM" id="SSF51306">
    <property type="entry name" value="LexA/Signal peptidase"/>
    <property type="match status" value="1"/>
</dbReference>
<dbReference type="PANTHER" id="PTHR43390">
    <property type="entry name" value="SIGNAL PEPTIDASE I"/>
    <property type="match status" value="1"/>
</dbReference>
<reference evidence="9 10" key="1">
    <citation type="submission" date="2019-11" db="EMBL/GenBank/DDBJ databases">
        <title>Venatorbacter sp. nov. a predator of Campylobacter and other Gram-negative bacteria.</title>
        <authorList>
            <person name="Saeedi A."/>
            <person name="Cummings N.J."/>
            <person name="Connerton I.F."/>
            <person name="Connerton P.L."/>
        </authorList>
    </citation>
    <scope>NUCLEOTIDE SEQUENCE [LARGE SCALE GENOMIC DNA]</scope>
    <source>
        <strain evidence="9">XL5</strain>
    </source>
</reference>
<evidence type="ECO:0000256" key="4">
    <source>
        <dbReference type="ARBA" id="ARBA00019232"/>
    </source>
</evidence>
<sequence length="276" mass="30622">MDIDFPLILLVLTAATGVVALLDKVWLAPQRQSRAQQLIADKAHPEDIHKAETESFVVEQAKSFFPVLAIVFVLRSFIAEPFQIPSGSMEPGLIQGDFILVSKFHYGLRMPVFGNTLIPTGEPARGDVMVFFPPDDPRYFIKRVIGLPGDHIVYRNRQLTINGEAVPTQELGGEPSWRPQKIMAQEQFGDTGAAVQWMIGRSPVTGGPVVWAGPEGEWTVPDGHFFTMGDNRGNSADSRAWGMVPDRNIVGKAVAVWMHWDSWGDIPSFSRNGWIE</sequence>
<keyword evidence="7" id="KW-0645">Protease</keyword>